<accession>A0A699WQB2</accession>
<protein>
    <submittedName>
        <fullName evidence="3">Integrase, catalytic region, zinc finger, CCHC-type, peptidase aspartic, catalytic</fullName>
    </submittedName>
</protein>
<proteinExistence type="predicted"/>
<gene>
    <name evidence="3" type="ORF">Tci_918613</name>
</gene>
<evidence type="ECO:0000259" key="2">
    <source>
        <dbReference type="Pfam" id="PF25597"/>
    </source>
</evidence>
<sequence length="120" mass="13328">YPKNDYDDLGKLKAKADIGIFIGYAPTNKAYRIYNKRTRKIQETVHVMFDKLTEVMTSIQSSTGVRPNSMAPRHNGAGPEVNNLQSGRISSGLVSTPTTPSVPPTEKQLSELFQPLFDED</sequence>
<dbReference type="InterPro" id="IPR057670">
    <property type="entry name" value="SH3_retrovirus"/>
</dbReference>
<feature type="non-terminal residue" evidence="3">
    <location>
        <position position="1"/>
    </location>
</feature>
<comment type="caution">
    <text evidence="3">The sequence shown here is derived from an EMBL/GenBank/DDBJ whole genome shotgun (WGS) entry which is preliminary data.</text>
</comment>
<organism evidence="3">
    <name type="scientific">Tanacetum cinerariifolium</name>
    <name type="common">Dalmatian daisy</name>
    <name type="synonym">Chrysanthemum cinerariifolium</name>
    <dbReference type="NCBI Taxonomy" id="118510"/>
    <lineage>
        <taxon>Eukaryota</taxon>
        <taxon>Viridiplantae</taxon>
        <taxon>Streptophyta</taxon>
        <taxon>Embryophyta</taxon>
        <taxon>Tracheophyta</taxon>
        <taxon>Spermatophyta</taxon>
        <taxon>Magnoliopsida</taxon>
        <taxon>eudicotyledons</taxon>
        <taxon>Gunneridae</taxon>
        <taxon>Pentapetalae</taxon>
        <taxon>asterids</taxon>
        <taxon>campanulids</taxon>
        <taxon>Asterales</taxon>
        <taxon>Asteraceae</taxon>
        <taxon>Asteroideae</taxon>
        <taxon>Anthemideae</taxon>
        <taxon>Anthemidinae</taxon>
        <taxon>Tanacetum</taxon>
    </lineage>
</organism>
<feature type="domain" description="Retroviral polymerase SH3-like" evidence="2">
    <location>
        <begin position="4"/>
        <end position="53"/>
    </location>
</feature>
<dbReference type="Pfam" id="PF25597">
    <property type="entry name" value="SH3_retrovirus"/>
    <property type="match status" value="1"/>
</dbReference>
<dbReference type="AlphaFoldDB" id="A0A699WQB2"/>
<evidence type="ECO:0000256" key="1">
    <source>
        <dbReference type="SAM" id="MobiDB-lite"/>
    </source>
</evidence>
<feature type="region of interest" description="Disordered" evidence="1">
    <location>
        <begin position="60"/>
        <end position="120"/>
    </location>
</feature>
<reference evidence="3" key="1">
    <citation type="journal article" date="2019" name="Sci. Rep.">
        <title>Draft genome of Tanacetum cinerariifolium, the natural source of mosquito coil.</title>
        <authorList>
            <person name="Yamashiro T."/>
            <person name="Shiraishi A."/>
            <person name="Satake H."/>
            <person name="Nakayama K."/>
        </authorList>
    </citation>
    <scope>NUCLEOTIDE SEQUENCE</scope>
</reference>
<feature type="compositionally biased region" description="Polar residues" evidence="1">
    <location>
        <begin position="82"/>
        <end position="93"/>
    </location>
</feature>
<dbReference type="EMBL" id="BKCJ011679693">
    <property type="protein sequence ID" value="GFD46644.1"/>
    <property type="molecule type" value="Genomic_DNA"/>
</dbReference>
<evidence type="ECO:0000313" key="3">
    <source>
        <dbReference type="EMBL" id="GFD46644.1"/>
    </source>
</evidence>
<name>A0A699WQB2_TANCI</name>